<evidence type="ECO:0000313" key="3">
    <source>
        <dbReference type="EMBL" id="TQJ19789.1"/>
    </source>
</evidence>
<accession>A0A542EWP4</accession>
<feature type="compositionally biased region" description="Low complexity" evidence="2">
    <location>
        <begin position="182"/>
        <end position="197"/>
    </location>
</feature>
<feature type="compositionally biased region" description="Gly residues" evidence="2">
    <location>
        <begin position="198"/>
        <end position="213"/>
    </location>
</feature>
<protein>
    <submittedName>
        <fullName evidence="3">Histidine ammonia-lyase</fullName>
    </submittedName>
</protein>
<evidence type="ECO:0000256" key="2">
    <source>
        <dbReference type="SAM" id="MobiDB-lite"/>
    </source>
</evidence>
<dbReference type="RefSeq" id="WP_238332239.1">
    <property type="nucleotide sequence ID" value="NZ_BAAAKA010000024.1"/>
</dbReference>
<dbReference type="InterPro" id="IPR024083">
    <property type="entry name" value="Fumarase/histidase_N"/>
</dbReference>
<keyword evidence="1 3" id="KW-0456">Lyase</keyword>
<dbReference type="GO" id="GO:0016841">
    <property type="term" value="F:ammonia-lyase activity"/>
    <property type="evidence" value="ECO:0007669"/>
    <property type="project" value="UniProtKB-ARBA"/>
</dbReference>
<sequence length="535" mass="55279">MITEPRDLDPASWEPIELAPALLERLAAIRAEALEVLESGDPVYGVNTGMGNLSKRRLTLEEQARHQHNLLRGRAVGGPPWLPPDEARAVLIGRLRTFLTGDAAVSVALINQLVALINSNYVPAIPLEGAGSAGEIIPLAHATSPLIGLGWVYELPRPTARGGAAGVASAGAAGGGEGVVPAGHAEGSAPGWGAEGSASGGVGAGASRPGGGQVATEGVGGTWGPVLRSARGVLPGFELGAKEGIALLAGVPGAAGRAGLGVARGRRLVDRLTAVAAGAIAVVGANRDPYHVAAGRGDDVLAAELARLREWAGPEREPRSLQAPVSFRVAGHVIAHVRRTLEQLDDAVERAFEGVTDSPAYLDGEYVGTAGFHGLDLTAYCDHLTVALAHAAEVSTARLHRLLDPTVTGLPAQLARDPGPQAGLVAVHKRAVAITHQLRRLTLPTAISMTETSNGQEDVQTFSWEAVGNLGEAIRLTRAATACELLAVRQAFALSNRPVPPALQPLIQAVDDVVPPIDADRPFGEDLTRLLTEVI</sequence>
<dbReference type="InterPro" id="IPR001106">
    <property type="entry name" value="Aromatic_Lyase"/>
</dbReference>
<dbReference type="Gene3D" id="1.10.275.10">
    <property type="entry name" value="Fumarase/aspartase (N-terminal domain)"/>
    <property type="match status" value="1"/>
</dbReference>
<dbReference type="Gene3D" id="1.20.200.10">
    <property type="entry name" value="Fumarase/aspartase (Central domain)"/>
    <property type="match status" value="1"/>
</dbReference>
<evidence type="ECO:0000313" key="4">
    <source>
        <dbReference type="Proteomes" id="UP000316298"/>
    </source>
</evidence>
<dbReference type="AlphaFoldDB" id="A0A542EWP4"/>
<feature type="region of interest" description="Disordered" evidence="2">
    <location>
        <begin position="182"/>
        <end position="213"/>
    </location>
</feature>
<organism evidence="3 4">
    <name type="scientific">Kribbella jejuensis</name>
    <dbReference type="NCBI Taxonomy" id="236068"/>
    <lineage>
        <taxon>Bacteria</taxon>
        <taxon>Bacillati</taxon>
        <taxon>Actinomycetota</taxon>
        <taxon>Actinomycetes</taxon>
        <taxon>Propionibacteriales</taxon>
        <taxon>Kribbellaceae</taxon>
        <taxon>Kribbella</taxon>
    </lineage>
</organism>
<proteinExistence type="predicted"/>
<dbReference type="EMBL" id="VFMM01000001">
    <property type="protein sequence ID" value="TQJ19789.1"/>
    <property type="molecule type" value="Genomic_DNA"/>
</dbReference>
<keyword evidence="4" id="KW-1185">Reference proteome</keyword>
<dbReference type="InterPro" id="IPR008948">
    <property type="entry name" value="L-Aspartase-like"/>
</dbReference>
<dbReference type="Proteomes" id="UP000316298">
    <property type="component" value="Unassembled WGS sequence"/>
</dbReference>
<comment type="caution">
    <text evidence="3">The sequence shown here is derived from an EMBL/GenBank/DDBJ whole genome shotgun (WGS) entry which is preliminary data.</text>
</comment>
<dbReference type="Pfam" id="PF00221">
    <property type="entry name" value="Lyase_aromatic"/>
    <property type="match status" value="2"/>
</dbReference>
<reference evidence="3 4" key="1">
    <citation type="submission" date="2019-06" db="EMBL/GenBank/DDBJ databases">
        <title>Sequencing the genomes of 1000 actinobacteria strains.</title>
        <authorList>
            <person name="Klenk H.-P."/>
        </authorList>
    </citation>
    <scope>NUCLEOTIDE SEQUENCE [LARGE SCALE GENOMIC DNA]</scope>
    <source>
        <strain evidence="3 4">DSM 17305</strain>
    </source>
</reference>
<gene>
    <name evidence="3" type="ORF">FB475_3967</name>
</gene>
<name>A0A542EWP4_9ACTN</name>
<dbReference type="SUPFAM" id="SSF48557">
    <property type="entry name" value="L-aspartase-like"/>
    <property type="match status" value="2"/>
</dbReference>
<evidence type="ECO:0000256" key="1">
    <source>
        <dbReference type="ARBA" id="ARBA00023239"/>
    </source>
</evidence>
<dbReference type="PANTHER" id="PTHR10362">
    <property type="entry name" value="HISTIDINE AMMONIA-LYASE"/>
    <property type="match status" value="1"/>
</dbReference>